<evidence type="ECO:0000256" key="3">
    <source>
        <dbReference type="ARBA" id="ARBA00022729"/>
    </source>
</evidence>
<dbReference type="InterPro" id="IPR039311">
    <property type="entry name" value="FAM187A/B"/>
</dbReference>
<evidence type="ECO:0000313" key="8">
    <source>
        <dbReference type="Proteomes" id="UP001196413"/>
    </source>
</evidence>
<evidence type="ECO:0000313" key="7">
    <source>
        <dbReference type="EMBL" id="KAJ1367868.1"/>
    </source>
</evidence>
<accession>A0AAD5WFF0</accession>
<keyword evidence="6" id="KW-0325">Glycoprotein</keyword>
<keyword evidence="5" id="KW-0472">Membrane</keyword>
<evidence type="ECO:0000256" key="5">
    <source>
        <dbReference type="ARBA" id="ARBA00023136"/>
    </source>
</evidence>
<dbReference type="EMBL" id="JAHQIW010006028">
    <property type="protein sequence ID" value="KAJ1367868.1"/>
    <property type="molecule type" value="Genomic_DNA"/>
</dbReference>
<keyword evidence="4" id="KW-1133">Transmembrane helix</keyword>
<comment type="subcellular location">
    <subcellularLocation>
        <location evidence="1">Membrane</location>
        <topology evidence="1">Single-pass type I membrane protein</topology>
    </subcellularLocation>
</comment>
<name>A0AAD5WFF0_PARTN</name>
<keyword evidence="2" id="KW-0812">Transmembrane</keyword>
<evidence type="ECO:0000256" key="1">
    <source>
        <dbReference type="ARBA" id="ARBA00004479"/>
    </source>
</evidence>
<evidence type="ECO:0000256" key="6">
    <source>
        <dbReference type="ARBA" id="ARBA00023180"/>
    </source>
</evidence>
<protein>
    <recommendedName>
        <fullName evidence="9">Ig-like domain-containing protein</fullName>
    </recommendedName>
</protein>
<evidence type="ECO:0000256" key="4">
    <source>
        <dbReference type="ARBA" id="ARBA00022989"/>
    </source>
</evidence>
<dbReference type="GO" id="GO:0016020">
    <property type="term" value="C:membrane"/>
    <property type="evidence" value="ECO:0007669"/>
    <property type="project" value="UniProtKB-SubCell"/>
</dbReference>
<gene>
    <name evidence="7" type="ORF">KIN20_028878</name>
</gene>
<dbReference type="Proteomes" id="UP001196413">
    <property type="component" value="Unassembled WGS sequence"/>
</dbReference>
<dbReference type="AlphaFoldDB" id="A0AAD5WFF0"/>
<dbReference type="PANTHER" id="PTHR32178:SF6">
    <property type="entry name" value="IG-LIKE DOMAIN-CONTAINING PROTEIN"/>
    <property type="match status" value="1"/>
</dbReference>
<evidence type="ECO:0008006" key="9">
    <source>
        <dbReference type="Google" id="ProtNLM"/>
    </source>
</evidence>
<organism evidence="7 8">
    <name type="scientific">Parelaphostrongylus tenuis</name>
    <name type="common">Meningeal worm</name>
    <dbReference type="NCBI Taxonomy" id="148309"/>
    <lineage>
        <taxon>Eukaryota</taxon>
        <taxon>Metazoa</taxon>
        <taxon>Ecdysozoa</taxon>
        <taxon>Nematoda</taxon>
        <taxon>Chromadorea</taxon>
        <taxon>Rhabditida</taxon>
        <taxon>Rhabditina</taxon>
        <taxon>Rhabditomorpha</taxon>
        <taxon>Strongyloidea</taxon>
        <taxon>Metastrongylidae</taxon>
        <taxon>Parelaphostrongylus</taxon>
    </lineage>
</organism>
<reference evidence="7" key="1">
    <citation type="submission" date="2021-06" db="EMBL/GenBank/DDBJ databases">
        <title>Parelaphostrongylus tenuis whole genome reference sequence.</title>
        <authorList>
            <person name="Garwood T.J."/>
            <person name="Larsen P.A."/>
            <person name="Fountain-Jones N.M."/>
            <person name="Garbe J.R."/>
            <person name="Macchietto M.G."/>
            <person name="Kania S.A."/>
            <person name="Gerhold R.W."/>
            <person name="Richards J.E."/>
            <person name="Wolf T.M."/>
        </authorList>
    </citation>
    <scope>NUCLEOTIDE SEQUENCE</scope>
    <source>
        <strain evidence="7">MNPRO001-30</strain>
        <tissue evidence="7">Meninges</tissue>
    </source>
</reference>
<comment type="caution">
    <text evidence="7">The sequence shown here is derived from an EMBL/GenBank/DDBJ whole genome shotgun (WGS) entry which is preliminary data.</text>
</comment>
<evidence type="ECO:0000256" key="2">
    <source>
        <dbReference type="ARBA" id="ARBA00022692"/>
    </source>
</evidence>
<dbReference type="PANTHER" id="PTHR32178">
    <property type="entry name" value="FAM187"/>
    <property type="match status" value="1"/>
</dbReference>
<keyword evidence="3" id="KW-0732">Signal</keyword>
<sequence>MRFFIRGVLHQRRFSDGTTVKIHNEGERLRTTDSNYRLRRSQKPQNASRASLWSDCSKCGEELGEQARSIQCMIQRRCDKETMVDRNLTSVDELGEIRVLDYIPKGEFLFGEILPRLPAPVVRRNYLITEGNPVVFTCEMPVDEPTGVQWFSKKKGPILYKTVITQYQVIFQLRPKACKCFENSLAVAFNTAFVDCRGVLGEEGGARPCEQHNEHHNHSARVHPNRMLIALAYITAISGSVVGGILDQNCTIAVAGVLKFAPDAINCPNSISDENCAKLYGEAVKLDGVERPDKCGKGIETEAPPYRFDMQLLLLRYAYACIPGMATHKHDVFYQSLRHTSISDMREA</sequence>
<proteinExistence type="predicted"/>
<keyword evidence="8" id="KW-1185">Reference proteome</keyword>